<evidence type="ECO:0000256" key="1">
    <source>
        <dbReference type="SAM" id="MobiDB-lite"/>
    </source>
</evidence>
<name>A0A1S3T7F7_VIGRR</name>
<dbReference type="GeneID" id="106752509"/>
<evidence type="ECO:0000313" key="3">
    <source>
        <dbReference type="RefSeq" id="XP_014489689.1"/>
    </source>
</evidence>
<feature type="region of interest" description="Disordered" evidence="1">
    <location>
        <begin position="250"/>
        <end position="284"/>
    </location>
</feature>
<proteinExistence type="predicted"/>
<feature type="compositionally biased region" description="Polar residues" evidence="1">
    <location>
        <begin position="250"/>
        <end position="269"/>
    </location>
</feature>
<feature type="compositionally biased region" description="Polar residues" evidence="1">
    <location>
        <begin position="379"/>
        <end position="404"/>
    </location>
</feature>
<organism evidence="2 3">
    <name type="scientific">Vigna radiata var. radiata</name>
    <name type="common">Mung bean</name>
    <name type="synonym">Phaseolus aureus</name>
    <dbReference type="NCBI Taxonomy" id="3916"/>
    <lineage>
        <taxon>Eukaryota</taxon>
        <taxon>Viridiplantae</taxon>
        <taxon>Streptophyta</taxon>
        <taxon>Embryophyta</taxon>
        <taxon>Tracheophyta</taxon>
        <taxon>Spermatophyta</taxon>
        <taxon>Magnoliopsida</taxon>
        <taxon>eudicotyledons</taxon>
        <taxon>Gunneridae</taxon>
        <taxon>Pentapetalae</taxon>
        <taxon>rosids</taxon>
        <taxon>fabids</taxon>
        <taxon>Fabales</taxon>
        <taxon>Fabaceae</taxon>
        <taxon>Papilionoideae</taxon>
        <taxon>50 kb inversion clade</taxon>
        <taxon>NPAAA clade</taxon>
        <taxon>indigoferoid/millettioid clade</taxon>
        <taxon>Phaseoleae</taxon>
        <taxon>Vigna</taxon>
    </lineage>
</organism>
<dbReference type="OrthoDB" id="911638at2759"/>
<reference evidence="3" key="1">
    <citation type="submission" date="2025-08" db="UniProtKB">
        <authorList>
            <consortium name="RefSeq"/>
        </authorList>
    </citation>
    <scope>IDENTIFICATION</scope>
    <source>
        <tissue evidence="3">Leaf</tissue>
    </source>
</reference>
<keyword evidence="2" id="KW-1185">Reference proteome</keyword>
<feature type="region of interest" description="Disordered" evidence="1">
    <location>
        <begin position="379"/>
        <end position="488"/>
    </location>
</feature>
<protein>
    <submittedName>
        <fullName evidence="3">Uncharacterized protein LOC106752509</fullName>
    </submittedName>
</protein>
<dbReference type="AlphaFoldDB" id="A0A1S3T7F7"/>
<gene>
    <name evidence="3" type="primary">LOC106752509</name>
</gene>
<dbReference type="PANTHER" id="PTHR33223">
    <property type="entry name" value="CCHC-TYPE DOMAIN-CONTAINING PROTEIN"/>
    <property type="match status" value="1"/>
</dbReference>
<evidence type="ECO:0000313" key="2">
    <source>
        <dbReference type="Proteomes" id="UP000087766"/>
    </source>
</evidence>
<dbReference type="KEGG" id="vra:106752509"/>
<feature type="compositionally biased region" description="Low complexity" evidence="1">
    <location>
        <begin position="443"/>
        <end position="476"/>
    </location>
</feature>
<dbReference type="PANTHER" id="PTHR33223:SF3">
    <property type="match status" value="1"/>
</dbReference>
<dbReference type="Proteomes" id="UP000087766">
    <property type="component" value="Unplaced"/>
</dbReference>
<accession>A0A1S3T7F7</accession>
<sequence>MAAPDFSYESLCIQYPDEDVPFVLKIGLIHLLPKFHGLVGECPHKHLKDFHYVCSSMRPQGVPKDQFFLRTFPYSLENAAREWMYCLAPRAITSWDDMKSCPHHQIPETLLLQYFYEGLNSLDRSMIDAASGGALGVTTPTEARQLIEKMASNSQQFGTRSDTIVVKGVHDIVTQSSSSYDRKLESKIDSLVSLVSQMASNQRPASPSTSVARHCGLCLSSEHYTDDCPALQQPTGHNASPAYAANIQTSRQPEQPNYDLSSNRWNNNAQQQQQPPLFENAAGPNKPYVPPHVQRYQRQQQHEIPAQPTLQLPMSSSELTLEELVKQMTIQNMQFQQESRAQLQQFQQFQQETRASTQETKASIQSLTNQMGQIATQLNQAQSQNSEKLPSQTVQNPRNASVITLRSRKQIVVPTESTPTPTPTPATCQRKEDQTGPSRKFQVGGPSSSPGGSSPLGGPSSSSTTTSVPPLLSERPIPLPFPPRAIPSKKMEEVDKEILETFRKVEVNIPLLDAIKQIQSMQNS</sequence>
<dbReference type="RefSeq" id="XP_014489689.1">
    <property type="nucleotide sequence ID" value="XM_014634203.1"/>
</dbReference>